<evidence type="ECO:0000313" key="4">
    <source>
        <dbReference type="Proteomes" id="UP001403385"/>
    </source>
</evidence>
<dbReference type="Gene3D" id="1.10.260.40">
    <property type="entry name" value="lambda repressor-like DNA-binding domains"/>
    <property type="match status" value="1"/>
</dbReference>
<keyword evidence="4" id="KW-1185">Reference proteome</keyword>
<dbReference type="InterPro" id="IPR010982">
    <property type="entry name" value="Lambda_DNA-bd_dom_sf"/>
</dbReference>
<dbReference type="PROSITE" id="PS50943">
    <property type="entry name" value="HTH_CROC1"/>
    <property type="match status" value="1"/>
</dbReference>
<dbReference type="Proteomes" id="UP001403385">
    <property type="component" value="Unassembled WGS sequence"/>
</dbReference>
<comment type="caution">
    <text evidence="3">The sequence shown here is derived from an EMBL/GenBank/DDBJ whole genome shotgun (WGS) entry which is preliminary data.</text>
</comment>
<dbReference type="Pfam" id="PF13443">
    <property type="entry name" value="HTH_26"/>
    <property type="match status" value="1"/>
</dbReference>
<dbReference type="AlphaFoldDB" id="A0AAW9S9C8"/>
<dbReference type="InterPro" id="IPR001387">
    <property type="entry name" value="Cro/C1-type_HTH"/>
</dbReference>
<dbReference type="RefSeq" id="WP_346821832.1">
    <property type="nucleotide sequence ID" value="NZ_JBDKWZ010000007.1"/>
</dbReference>
<dbReference type="SUPFAM" id="SSF47413">
    <property type="entry name" value="lambda repressor-like DNA-binding domains"/>
    <property type="match status" value="1"/>
</dbReference>
<dbReference type="SMART" id="SM00530">
    <property type="entry name" value="HTH_XRE"/>
    <property type="match status" value="1"/>
</dbReference>
<gene>
    <name evidence="3" type="ORF">AAG747_14140</name>
</gene>
<evidence type="ECO:0000256" key="1">
    <source>
        <dbReference type="SAM" id="Coils"/>
    </source>
</evidence>
<feature type="domain" description="HTH cro/C1-type" evidence="2">
    <location>
        <begin position="7"/>
        <end position="60"/>
    </location>
</feature>
<feature type="coiled-coil region" evidence="1">
    <location>
        <begin position="100"/>
        <end position="134"/>
    </location>
</feature>
<accession>A0AAW9S9C8</accession>
<sequence length="141" mass="15703">MSIKETVKKLAQSKNLTLEDLATKSGISRGTFYNILRLEDGKLSQFKKIAEALEVDIFEMLGSDKDISKPFVQGDGNFTMNNSKSGGDMNVKGNGGYGDIDEIKKKNEFLEAENKSLEKKNKELYEKLLECKDSLIKALGN</sequence>
<dbReference type="GO" id="GO:0003677">
    <property type="term" value="F:DNA binding"/>
    <property type="evidence" value="ECO:0007669"/>
    <property type="project" value="InterPro"/>
</dbReference>
<organism evidence="3 4">
    <name type="scientific">Rapidithrix thailandica</name>
    <dbReference type="NCBI Taxonomy" id="413964"/>
    <lineage>
        <taxon>Bacteria</taxon>
        <taxon>Pseudomonadati</taxon>
        <taxon>Bacteroidota</taxon>
        <taxon>Cytophagia</taxon>
        <taxon>Cytophagales</taxon>
        <taxon>Flammeovirgaceae</taxon>
        <taxon>Rapidithrix</taxon>
    </lineage>
</organism>
<keyword evidence="1" id="KW-0175">Coiled coil</keyword>
<dbReference type="CDD" id="cd00093">
    <property type="entry name" value="HTH_XRE"/>
    <property type="match status" value="1"/>
</dbReference>
<evidence type="ECO:0000313" key="3">
    <source>
        <dbReference type="EMBL" id="MEN7549060.1"/>
    </source>
</evidence>
<proteinExistence type="predicted"/>
<protein>
    <submittedName>
        <fullName evidence="3">Helix-turn-helix transcriptional regulator</fullName>
    </submittedName>
</protein>
<dbReference type="EMBL" id="JBDKWZ010000007">
    <property type="protein sequence ID" value="MEN7549060.1"/>
    <property type="molecule type" value="Genomic_DNA"/>
</dbReference>
<evidence type="ECO:0000259" key="2">
    <source>
        <dbReference type="PROSITE" id="PS50943"/>
    </source>
</evidence>
<name>A0AAW9S9C8_9BACT</name>
<reference evidence="3 4" key="1">
    <citation type="submission" date="2024-04" db="EMBL/GenBank/DDBJ databases">
        <title>Novel genus in family Flammeovirgaceae.</title>
        <authorList>
            <person name="Nguyen T.H."/>
            <person name="Vuong T.Q."/>
            <person name="Le H."/>
            <person name="Kim S.-G."/>
        </authorList>
    </citation>
    <scope>NUCLEOTIDE SEQUENCE [LARGE SCALE GENOMIC DNA]</scope>
    <source>
        <strain evidence="3 4">JCM 23209</strain>
    </source>
</reference>